<evidence type="ECO:0000313" key="7">
    <source>
        <dbReference type="EMBL" id="KRX00990.1"/>
    </source>
</evidence>
<keyword evidence="4 6" id="KW-0472">Membrane</keyword>
<evidence type="ECO:0000256" key="6">
    <source>
        <dbReference type="SAM" id="Phobius"/>
    </source>
</evidence>
<feature type="transmembrane region" description="Helical" evidence="6">
    <location>
        <begin position="418"/>
        <end position="436"/>
    </location>
</feature>
<dbReference type="PANTHER" id="PTHR24064">
    <property type="entry name" value="SOLUTE CARRIER FAMILY 22 MEMBER"/>
    <property type="match status" value="1"/>
</dbReference>
<feature type="transmembrane region" description="Helical" evidence="6">
    <location>
        <begin position="274"/>
        <end position="296"/>
    </location>
</feature>
<name>A0A0V0QFL2_PSEPJ</name>
<keyword evidence="8" id="KW-1185">Reference proteome</keyword>
<feature type="transmembrane region" description="Helical" evidence="6">
    <location>
        <begin position="551"/>
        <end position="573"/>
    </location>
</feature>
<gene>
    <name evidence="7" type="ORF">PPERSA_09596</name>
</gene>
<dbReference type="GO" id="GO:0022857">
    <property type="term" value="F:transmembrane transporter activity"/>
    <property type="evidence" value="ECO:0007669"/>
    <property type="project" value="InterPro"/>
</dbReference>
<evidence type="ECO:0000256" key="2">
    <source>
        <dbReference type="ARBA" id="ARBA00022692"/>
    </source>
</evidence>
<dbReference type="Gene3D" id="1.20.1250.20">
    <property type="entry name" value="MFS general substrate transporter like domains"/>
    <property type="match status" value="1"/>
</dbReference>
<dbReference type="AlphaFoldDB" id="A0A0V0QFL2"/>
<evidence type="ECO:0000313" key="8">
    <source>
        <dbReference type="Proteomes" id="UP000054937"/>
    </source>
</evidence>
<feature type="region of interest" description="Disordered" evidence="5">
    <location>
        <begin position="72"/>
        <end position="96"/>
    </location>
</feature>
<feature type="transmembrane region" description="Helical" evidence="6">
    <location>
        <begin position="308"/>
        <end position="329"/>
    </location>
</feature>
<dbReference type="Proteomes" id="UP000054937">
    <property type="component" value="Unassembled WGS sequence"/>
</dbReference>
<keyword evidence="3 6" id="KW-1133">Transmembrane helix</keyword>
<sequence length="607" mass="70912">MEQDQQDLKKSLLEEQSELQLNLSQNQIKTPPSYSQQEIQDSEIFLTNKTQNNQELNLHNEKNEIMLTNKEDQQNDSSFQQTQNYNRQSSSNDQYFNSSNQQSIAYNMKNQINSFFYQVGNADWYQIQAFAQFSLQALCVSWFLTSIKFYFETPNYQCPQNYQSQNELYQNMSCEEWVCYQTHGENKHLDEQEFVKFIQFDSFYSATISFGLVCNYAYLRYVLVGISFLFTILGLLFFGYNGDNFGRKQSLMTCWKIFTIGFLIFPFMQVFPLFLIGYCLCSFSCYPAIVLQITLLNEQTTGKTRQRFGAGIWFMISFGQFIFVILAYLLPNWRYLAVLTGSVPVLCINWVIKVYFESARFYYPTNKLKAIQILNKIATVNNKPLLQVNLEESTWVENWQIEKISVLELFKYPSLKKIIIPGYFMMLGLYFLYYGSEQEIFLFQGVDYDIRVLCITLSKFAGFANEGQYNKFLNSWGSFKTFALIFALISRFFCAINNIISFIYFAEIFPTAIRCIAIGVILTTQQIAYFTVYAIYGDYEANNVYSQKENGIHILIVFLIMLVAGVIGFIPSFKLHETKDKQLQDEISEIAIAQHDNFLILDKKKTY</sequence>
<feature type="transmembrane region" description="Helical" evidence="6">
    <location>
        <begin position="250"/>
        <end position="268"/>
    </location>
</feature>
<dbReference type="SUPFAM" id="SSF103473">
    <property type="entry name" value="MFS general substrate transporter"/>
    <property type="match status" value="1"/>
</dbReference>
<dbReference type="EMBL" id="LDAU01000180">
    <property type="protein sequence ID" value="KRX00990.1"/>
    <property type="molecule type" value="Genomic_DNA"/>
</dbReference>
<dbReference type="InParanoid" id="A0A0V0QFL2"/>
<feature type="transmembrane region" description="Helical" evidence="6">
    <location>
        <begin position="335"/>
        <end position="356"/>
    </location>
</feature>
<feature type="compositionally biased region" description="Polar residues" evidence="5">
    <location>
        <begin position="75"/>
        <end position="96"/>
    </location>
</feature>
<dbReference type="InterPro" id="IPR011701">
    <property type="entry name" value="MFS"/>
</dbReference>
<reference evidence="7 8" key="1">
    <citation type="journal article" date="2015" name="Sci. Rep.">
        <title>Genome of the facultative scuticociliatosis pathogen Pseudocohnilembus persalinus provides insight into its virulence through horizontal gene transfer.</title>
        <authorList>
            <person name="Xiong J."/>
            <person name="Wang G."/>
            <person name="Cheng J."/>
            <person name="Tian M."/>
            <person name="Pan X."/>
            <person name="Warren A."/>
            <person name="Jiang C."/>
            <person name="Yuan D."/>
            <person name="Miao W."/>
        </authorList>
    </citation>
    <scope>NUCLEOTIDE SEQUENCE [LARGE SCALE GENOMIC DNA]</scope>
    <source>
        <strain evidence="7">36N120E</strain>
    </source>
</reference>
<dbReference type="Pfam" id="PF07690">
    <property type="entry name" value="MFS_1"/>
    <property type="match status" value="1"/>
</dbReference>
<proteinExistence type="predicted"/>
<dbReference type="OrthoDB" id="5296287at2759"/>
<dbReference type="GO" id="GO:0016020">
    <property type="term" value="C:membrane"/>
    <property type="evidence" value="ECO:0007669"/>
    <property type="project" value="UniProtKB-SubCell"/>
</dbReference>
<evidence type="ECO:0000256" key="3">
    <source>
        <dbReference type="ARBA" id="ARBA00022989"/>
    </source>
</evidence>
<organism evidence="7 8">
    <name type="scientific">Pseudocohnilembus persalinus</name>
    <name type="common">Ciliate</name>
    <dbReference type="NCBI Taxonomy" id="266149"/>
    <lineage>
        <taxon>Eukaryota</taxon>
        <taxon>Sar</taxon>
        <taxon>Alveolata</taxon>
        <taxon>Ciliophora</taxon>
        <taxon>Intramacronucleata</taxon>
        <taxon>Oligohymenophorea</taxon>
        <taxon>Scuticociliatia</taxon>
        <taxon>Philasterida</taxon>
        <taxon>Pseudocohnilembidae</taxon>
        <taxon>Pseudocohnilembus</taxon>
    </lineage>
</organism>
<feature type="transmembrane region" description="Helical" evidence="6">
    <location>
        <begin position="218"/>
        <end position="238"/>
    </location>
</feature>
<evidence type="ECO:0000256" key="1">
    <source>
        <dbReference type="ARBA" id="ARBA00004141"/>
    </source>
</evidence>
<dbReference type="OMA" id="TAMGFTI"/>
<comment type="subcellular location">
    <subcellularLocation>
        <location evidence="1">Membrane</location>
        <topology evidence="1">Multi-pass membrane protein</topology>
    </subcellularLocation>
</comment>
<accession>A0A0V0QFL2</accession>
<keyword evidence="2 6" id="KW-0812">Transmembrane</keyword>
<evidence type="ECO:0000256" key="4">
    <source>
        <dbReference type="ARBA" id="ARBA00023136"/>
    </source>
</evidence>
<protein>
    <submittedName>
        <fullName evidence="7">Major facilitator superfamily domain, general substrate transporter</fullName>
    </submittedName>
</protein>
<comment type="caution">
    <text evidence="7">The sequence shown here is derived from an EMBL/GenBank/DDBJ whole genome shotgun (WGS) entry which is preliminary data.</text>
</comment>
<feature type="transmembrane region" description="Helical" evidence="6">
    <location>
        <begin position="512"/>
        <end position="536"/>
    </location>
</feature>
<evidence type="ECO:0000256" key="5">
    <source>
        <dbReference type="SAM" id="MobiDB-lite"/>
    </source>
</evidence>
<feature type="transmembrane region" description="Helical" evidence="6">
    <location>
        <begin position="482"/>
        <end position="505"/>
    </location>
</feature>
<dbReference type="InterPro" id="IPR036259">
    <property type="entry name" value="MFS_trans_sf"/>
</dbReference>